<evidence type="ECO:0000256" key="4">
    <source>
        <dbReference type="ARBA" id="ARBA00022679"/>
    </source>
</evidence>
<keyword evidence="7" id="KW-0573">Peptidoglycan synthesis</keyword>
<evidence type="ECO:0000256" key="8">
    <source>
        <dbReference type="ARBA" id="ARBA00022989"/>
    </source>
</evidence>
<keyword evidence="9 11" id="KW-0472">Membrane</keyword>
<dbReference type="GO" id="GO:0009252">
    <property type="term" value="P:peptidoglycan biosynthetic process"/>
    <property type="evidence" value="ECO:0007669"/>
    <property type="project" value="UniProtKB-KW"/>
</dbReference>
<evidence type="ECO:0000256" key="10">
    <source>
        <dbReference type="ARBA" id="ARBA00023316"/>
    </source>
</evidence>
<dbReference type="GO" id="GO:0071555">
    <property type="term" value="P:cell wall organization"/>
    <property type="evidence" value="ECO:0007669"/>
    <property type="project" value="UniProtKB-KW"/>
</dbReference>
<feature type="transmembrane region" description="Helical" evidence="11">
    <location>
        <begin position="76"/>
        <end position="97"/>
    </location>
</feature>
<feature type="transmembrane region" description="Helical" evidence="11">
    <location>
        <begin position="44"/>
        <end position="64"/>
    </location>
</feature>
<dbReference type="GO" id="GO:0016757">
    <property type="term" value="F:glycosyltransferase activity"/>
    <property type="evidence" value="ECO:0007669"/>
    <property type="project" value="UniProtKB-KW"/>
</dbReference>
<gene>
    <name evidence="12" type="ORF">SAMN03080599_00652</name>
</gene>
<keyword evidence="3" id="KW-0328">Glycosyltransferase</keyword>
<feature type="transmembrane region" description="Helical" evidence="11">
    <location>
        <begin position="163"/>
        <end position="179"/>
    </location>
</feature>
<keyword evidence="4" id="KW-0808">Transferase</keyword>
<feature type="transmembrane region" description="Helical" evidence="11">
    <location>
        <begin position="263"/>
        <end position="289"/>
    </location>
</feature>
<dbReference type="STRING" id="1120920.SAMN03080599_00652"/>
<proteinExistence type="predicted"/>
<dbReference type="GO" id="GO:0051301">
    <property type="term" value="P:cell division"/>
    <property type="evidence" value="ECO:0007669"/>
    <property type="project" value="InterPro"/>
</dbReference>
<keyword evidence="5 11" id="KW-0812">Transmembrane</keyword>
<evidence type="ECO:0000256" key="3">
    <source>
        <dbReference type="ARBA" id="ARBA00022676"/>
    </source>
</evidence>
<feature type="transmembrane region" description="Helical" evidence="11">
    <location>
        <begin position="339"/>
        <end position="361"/>
    </location>
</feature>
<dbReference type="AlphaFoldDB" id="A0A1G5RSX4"/>
<dbReference type="GO" id="GO:0008360">
    <property type="term" value="P:regulation of cell shape"/>
    <property type="evidence" value="ECO:0007669"/>
    <property type="project" value="UniProtKB-KW"/>
</dbReference>
<dbReference type="GO" id="GO:0032153">
    <property type="term" value="C:cell division site"/>
    <property type="evidence" value="ECO:0007669"/>
    <property type="project" value="TreeGrafter"/>
</dbReference>
<keyword evidence="6" id="KW-0133">Cell shape</keyword>
<reference evidence="12 13" key="1">
    <citation type="submission" date="2016-10" db="EMBL/GenBank/DDBJ databases">
        <authorList>
            <person name="de Groot N.N."/>
        </authorList>
    </citation>
    <scope>NUCLEOTIDE SEQUENCE [LARGE SCALE GENOMIC DNA]</scope>
    <source>
        <strain evidence="12 13">DSM 2784</strain>
    </source>
</reference>
<dbReference type="RefSeq" id="WP_170829258.1">
    <property type="nucleotide sequence ID" value="NZ_FMWL01000002.1"/>
</dbReference>
<keyword evidence="8 11" id="KW-1133">Transmembrane helix</keyword>
<accession>A0A1G5RSX4</accession>
<dbReference type="Pfam" id="PF01098">
    <property type="entry name" value="FTSW_RODA_SPOVE"/>
    <property type="match status" value="1"/>
</dbReference>
<dbReference type="PANTHER" id="PTHR30474:SF1">
    <property type="entry name" value="PEPTIDOGLYCAN GLYCOSYLTRANSFERASE MRDB"/>
    <property type="match status" value="1"/>
</dbReference>
<keyword evidence="10" id="KW-0961">Cell wall biogenesis/degradation</keyword>
<dbReference type="NCBIfam" id="TIGR02210">
    <property type="entry name" value="rodA_shape"/>
    <property type="match status" value="1"/>
</dbReference>
<feature type="transmembrane region" description="Helical" evidence="11">
    <location>
        <begin position="140"/>
        <end position="157"/>
    </location>
</feature>
<dbReference type="InterPro" id="IPR018365">
    <property type="entry name" value="Cell_cycle_FtsW-rel_CS"/>
</dbReference>
<evidence type="ECO:0000256" key="6">
    <source>
        <dbReference type="ARBA" id="ARBA00022960"/>
    </source>
</evidence>
<organism evidence="12 13">
    <name type="scientific">Acidaminobacter hydrogenoformans DSM 2784</name>
    <dbReference type="NCBI Taxonomy" id="1120920"/>
    <lineage>
        <taxon>Bacteria</taxon>
        <taxon>Bacillati</taxon>
        <taxon>Bacillota</taxon>
        <taxon>Clostridia</taxon>
        <taxon>Peptostreptococcales</taxon>
        <taxon>Acidaminobacteraceae</taxon>
        <taxon>Acidaminobacter</taxon>
    </lineage>
</organism>
<sequence>MFNLKLFKNIDFGLLAVVILIFGIGLVMVASATDFQVDGLNRKVVIQSIAFVIGLVLAILVMMIDYRIMGDLQRVFYVLSILIMLTVYIPGLGVRQYGALSWIDLKIMYFQPAEIAKLGFIISFAKFLEKRGGRISSFKDILGIILFVLPFLGILLIQPDLGMALVFVFITIGMVYVAGIDFKLVLAGLAAMVVGAPLAYQVMQPHQRIRIDAYLHPEDLSLPGNYHVMQSKITIGSGQMFGKGLFEGVYHRSDYLPVKESDFIFAVLGEELGFVGGGIVIFLYFLFLNRLMNMAKKSKDFYGELVIVGIAFMFAFQIIENIGMTIGLMPVTGITLPFLSYGGSSVMTSMIAVGLALNVYIRRKRSSFSQ</sequence>
<evidence type="ECO:0000256" key="5">
    <source>
        <dbReference type="ARBA" id="ARBA00022692"/>
    </source>
</evidence>
<feature type="transmembrane region" description="Helical" evidence="11">
    <location>
        <begin position="109"/>
        <end position="128"/>
    </location>
</feature>
<evidence type="ECO:0000256" key="7">
    <source>
        <dbReference type="ARBA" id="ARBA00022984"/>
    </source>
</evidence>
<dbReference type="Proteomes" id="UP000199208">
    <property type="component" value="Unassembled WGS sequence"/>
</dbReference>
<dbReference type="PANTHER" id="PTHR30474">
    <property type="entry name" value="CELL CYCLE PROTEIN"/>
    <property type="match status" value="1"/>
</dbReference>
<name>A0A1G5RSX4_9FIRM</name>
<evidence type="ECO:0000313" key="13">
    <source>
        <dbReference type="Proteomes" id="UP000199208"/>
    </source>
</evidence>
<comment type="subcellular location">
    <subcellularLocation>
        <location evidence="1">Membrane</location>
        <topology evidence="1">Multi-pass membrane protein</topology>
    </subcellularLocation>
</comment>
<keyword evidence="13" id="KW-1185">Reference proteome</keyword>
<feature type="transmembrane region" description="Helical" evidence="11">
    <location>
        <begin position="184"/>
        <end position="203"/>
    </location>
</feature>
<feature type="transmembrane region" description="Helical" evidence="11">
    <location>
        <begin position="12"/>
        <end position="32"/>
    </location>
</feature>
<evidence type="ECO:0000256" key="9">
    <source>
        <dbReference type="ARBA" id="ARBA00023136"/>
    </source>
</evidence>
<dbReference type="InterPro" id="IPR011923">
    <property type="entry name" value="RodA/MrdB"/>
</dbReference>
<dbReference type="InterPro" id="IPR001182">
    <property type="entry name" value="FtsW/RodA"/>
</dbReference>
<evidence type="ECO:0000313" key="12">
    <source>
        <dbReference type="EMBL" id="SCZ77205.1"/>
    </source>
</evidence>
<evidence type="ECO:0000256" key="1">
    <source>
        <dbReference type="ARBA" id="ARBA00004141"/>
    </source>
</evidence>
<feature type="transmembrane region" description="Helical" evidence="11">
    <location>
        <begin position="301"/>
        <end position="319"/>
    </location>
</feature>
<protein>
    <submittedName>
        <fullName evidence="12">Rod shape determining protein RodA</fullName>
    </submittedName>
</protein>
<evidence type="ECO:0000256" key="2">
    <source>
        <dbReference type="ARBA" id="ARBA00022475"/>
    </source>
</evidence>
<dbReference type="EMBL" id="FMWL01000002">
    <property type="protein sequence ID" value="SCZ77205.1"/>
    <property type="molecule type" value="Genomic_DNA"/>
</dbReference>
<dbReference type="GO" id="GO:0005886">
    <property type="term" value="C:plasma membrane"/>
    <property type="evidence" value="ECO:0007669"/>
    <property type="project" value="TreeGrafter"/>
</dbReference>
<dbReference type="PROSITE" id="PS00428">
    <property type="entry name" value="FTSW_RODA_SPOVE"/>
    <property type="match status" value="1"/>
</dbReference>
<keyword evidence="2" id="KW-1003">Cell membrane</keyword>
<evidence type="ECO:0000256" key="11">
    <source>
        <dbReference type="SAM" id="Phobius"/>
    </source>
</evidence>
<dbReference type="GO" id="GO:0015648">
    <property type="term" value="F:lipid-linked peptidoglycan transporter activity"/>
    <property type="evidence" value="ECO:0007669"/>
    <property type="project" value="TreeGrafter"/>
</dbReference>